<accession>A0A1R3T4Y8</accession>
<protein>
    <submittedName>
        <fullName evidence="1">Uncharacterized protein</fullName>
    </submittedName>
</protein>
<reference evidence="1" key="1">
    <citation type="submission" date="2016-08" db="EMBL/GenBank/DDBJ databases">
        <authorList>
            <person name="Seilhamer J.J."/>
        </authorList>
    </citation>
    <scope>NUCLEOTIDE SEQUENCE</scope>
    <source>
        <strain evidence="1">F4-2</strain>
    </source>
</reference>
<proteinExistence type="predicted"/>
<organism evidence="1">
    <name type="scientific">Streptococcus salivarius</name>
    <dbReference type="NCBI Taxonomy" id="1304"/>
    <lineage>
        <taxon>Bacteria</taxon>
        <taxon>Bacillati</taxon>
        <taxon>Bacillota</taxon>
        <taxon>Bacilli</taxon>
        <taxon>Lactobacillales</taxon>
        <taxon>Streptococcaceae</taxon>
        <taxon>Streptococcus</taxon>
    </lineage>
</organism>
<dbReference type="EMBL" id="LT622829">
    <property type="protein sequence ID" value="SCW20734.1"/>
    <property type="molecule type" value="Genomic_DNA"/>
</dbReference>
<evidence type="ECO:0000313" key="1">
    <source>
        <dbReference type="EMBL" id="SCW20734.1"/>
    </source>
</evidence>
<dbReference type="AlphaFoldDB" id="A0A1R3T4Y8"/>
<name>A0A1R3T4Y8_STRSL</name>
<dbReference type="RefSeq" id="WP_064520900.1">
    <property type="nucleotide sequence ID" value="NZ_JAKUVO010000016.1"/>
</dbReference>
<sequence length="259" mass="31176">MGTVIYRTKQFAPYAKYSKYWNEYTQERDEVIKYVYNKVKYPDRELRNTITHHEKDRWTIGDDDFPDWLYQYVHSYGLSSEGKRIVKQWRVKKYLSDIESHKEQGHYVDEEQKLVVTNHEVKIFNESTEIPQWMDITGLVKEAYNRTRISPKFMESVRNKFKDGEINYDKLQSMAIKNEVIKKQREKEKKEKEEAEIFGRLFVKLRKNLVEEKSKLSQEASEDIDFLIGLIDESEISRTSYYYLYKEAQEIILKGKDGQ</sequence>
<reference evidence="1" key="2">
    <citation type="submission" date="2017-02" db="EMBL/GenBank/DDBJ databases">
        <title>Diversity of integrative and conjugative elements of Streptococcus salivarius and their intra- and interspecies transfer.</title>
        <authorList>
            <person name="Dahmane N."/>
            <person name="Libante V."/>
            <person name="Charron-Bourgoin F."/>
            <person name="Guedon E."/>
            <person name="Guedon G."/>
            <person name="Leblond-Bourget N."/>
            <person name="Payot S."/>
        </authorList>
    </citation>
    <scope>NUCLEOTIDE SEQUENCE</scope>
    <source>
        <strain evidence="1">F4-2</strain>
    </source>
</reference>